<organism evidence="2 3">
    <name type="scientific">Paramecium tetraurelia</name>
    <dbReference type="NCBI Taxonomy" id="5888"/>
    <lineage>
        <taxon>Eukaryota</taxon>
        <taxon>Sar</taxon>
        <taxon>Alveolata</taxon>
        <taxon>Ciliophora</taxon>
        <taxon>Intramacronucleata</taxon>
        <taxon>Oligohymenophorea</taxon>
        <taxon>Peniculida</taxon>
        <taxon>Parameciidae</taxon>
        <taxon>Paramecium</taxon>
    </lineage>
</organism>
<dbReference type="PANTHER" id="PTHR33594:SF1">
    <property type="entry name" value="HD_PDEASE DOMAIN-CONTAINING PROTEIN"/>
    <property type="match status" value="1"/>
</dbReference>
<dbReference type="HOGENOM" id="CLU_036524_2_2_1"/>
<accession>A0BFX1</accession>
<dbReference type="AlphaFoldDB" id="A0BFX1"/>
<dbReference type="KEGG" id="ptm:GSPATT00028473001"/>
<dbReference type="OrthoDB" id="16547at2759"/>
<dbReference type="SMART" id="SM00471">
    <property type="entry name" value="HDc"/>
    <property type="match status" value="1"/>
</dbReference>
<dbReference type="GeneID" id="5010620"/>
<dbReference type="eggNOG" id="ENOG502QSR7">
    <property type="taxonomic scope" value="Eukaryota"/>
</dbReference>
<protein>
    <recommendedName>
        <fullName evidence="1">HD domain-containing protein</fullName>
    </recommendedName>
</protein>
<reference evidence="2 3" key="1">
    <citation type="journal article" date="2006" name="Nature">
        <title>Global trends of whole-genome duplications revealed by the ciliate Paramecium tetraurelia.</title>
        <authorList>
            <consortium name="Genoscope"/>
            <person name="Aury J.-M."/>
            <person name="Jaillon O."/>
            <person name="Duret L."/>
            <person name="Noel B."/>
            <person name="Jubin C."/>
            <person name="Porcel B.M."/>
            <person name="Segurens B."/>
            <person name="Daubin V."/>
            <person name="Anthouard V."/>
            <person name="Aiach N."/>
            <person name="Arnaiz O."/>
            <person name="Billaut A."/>
            <person name="Beisson J."/>
            <person name="Blanc I."/>
            <person name="Bouhouche K."/>
            <person name="Camara F."/>
            <person name="Duharcourt S."/>
            <person name="Guigo R."/>
            <person name="Gogendeau D."/>
            <person name="Katinka M."/>
            <person name="Keller A.-M."/>
            <person name="Kissmehl R."/>
            <person name="Klotz C."/>
            <person name="Koll F."/>
            <person name="Le Moue A."/>
            <person name="Lepere C."/>
            <person name="Malinsky S."/>
            <person name="Nowacki M."/>
            <person name="Nowak J.K."/>
            <person name="Plattner H."/>
            <person name="Poulain J."/>
            <person name="Ruiz F."/>
            <person name="Serrano V."/>
            <person name="Zagulski M."/>
            <person name="Dessen P."/>
            <person name="Betermier M."/>
            <person name="Weissenbach J."/>
            <person name="Scarpelli C."/>
            <person name="Schachter V."/>
            <person name="Sperling L."/>
            <person name="Meyer E."/>
            <person name="Cohen J."/>
            <person name="Wincker P."/>
        </authorList>
    </citation>
    <scope>NUCLEOTIDE SEQUENCE [LARGE SCALE GENOMIC DNA]</scope>
    <source>
        <strain evidence="2 3">Stock d4-2</strain>
    </source>
</reference>
<gene>
    <name evidence="2" type="ORF">GSPATT00028473001</name>
</gene>
<dbReference type="Gene3D" id="1.10.3210.50">
    <property type="match status" value="1"/>
</dbReference>
<proteinExistence type="predicted"/>
<dbReference type="InterPro" id="IPR006674">
    <property type="entry name" value="HD_domain"/>
</dbReference>
<dbReference type="OMA" id="GHDWFHI"/>
<dbReference type="PROSITE" id="PS51831">
    <property type="entry name" value="HD"/>
    <property type="match status" value="1"/>
</dbReference>
<feature type="domain" description="HD" evidence="1">
    <location>
        <begin position="21"/>
        <end position="129"/>
    </location>
</feature>
<evidence type="ECO:0000313" key="2">
    <source>
        <dbReference type="EMBL" id="CAK57438.1"/>
    </source>
</evidence>
<dbReference type="Proteomes" id="UP000000600">
    <property type="component" value="Unassembled WGS sequence"/>
</dbReference>
<dbReference type="SUPFAM" id="SSF109604">
    <property type="entry name" value="HD-domain/PDEase-like"/>
    <property type="match status" value="1"/>
</dbReference>
<dbReference type="STRING" id="5888.A0BFX1"/>
<dbReference type="Pfam" id="PF01966">
    <property type="entry name" value="HD"/>
    <property type="match status" value="1"/>
</dbReference>
<dbReference type="InterPro" id="IPR003607">
    <property type="entry name" value="HD/PDEase_dom"/>
</dbReference>
<dbReference type="PANTHER" id="PTHR33594">
    <property type="entry name" value="SUPERFAMILY HYDROLASE, PUTATIVE (AFU_ORTHOLOGUE AFUA_1G03035)-RELATED"/>
    <property type="match status" value="1"/>
</dbReference>
<name>A0BFX1_PARTE</name>
<evidence type="ECO:0000259" key="1">
    <source>
        <dbReference type="PROSITE" id="PS51831"/>
    </source>
</evidence>
<dbReference type="EMBL" id="CT867992">
    <property type="protein sequence ID" value="CAK57438.1"/>
    <property type="molecule type" value="Genomic_DNA"/>
</dbReference>
<keyword evidence="3" id="KW-1185">Reference proteome</keyword>
<sequence>MINRTIQFVKETLCHAESGHDYFHIERVLKMATRIANEESKHKQVNLNLVQLGALLHDIADHKFHGGDDTIGPKVARQFLEKDGEAHEDLIKQVEDIIKEISFKGAKVKDQMSTFEGQIVQDADRLDALGAIGIARCFTYGGYKNRQLYNPDQKPQLHDNFQDYKKNESTTINHFYEKLLLLKDRMNTETGKKIAENRHQIMVNYLDQFLKEWEGID</sequence>
<evidence type="ECO:0000313" key="3">
    <source>
        <dbReference type="Proteomes" id="UP000000600"/>
    </source>
</evidence>
<dbReference type="InParanoid" id="A0BFX1"/>
<dbReference type="RefSeq" id="XP_001424836.1">
    <property type="nucleotide sequence ID" value="XM_001424799.2"/>
</dbReference>
<dbReference type="CDD" id="cd00077">
    <property type="entry name" value="HDc"/>
    <property type="match status" value="1"/>
</dbReference>